<dbReference type="InterPro" id="IPR009057">
    <property type="entry name" value="Homeodomain-like_sf"/>
</dbReference>
<keyword evidence="6" id="KW-1185">Reference proteome</keyword>
<dbReference type="PANTHER" id="PTHR46796:SF6">
    <property type="entry name" value="ARAC SUBFAMILY"/>
    <property type="match status" value="1"/>
</dbReference>
<evidence type="ECO:0000256" key="1">
    <source>
        <dbReference type="ARBA" id="ARBA00023015"/>
    </source>
</evidence>
<dbReference type="InterPro" id="IPR050204">
    <property type="entry name" value="AraC_XylS_family_regulators"/>
</dbReference>
<dbReference type="InterPro" id="IPR018060">
    <property type="entry name" value="HTH_AraC"/>
</dbReference>
<dbReference type="AlphaFoldDB" id="A0A7W6EHF0"/>
<dbReference type="EMBL" id="JACICC010000005">
    <property type="protein sequence ID" value="MBB3810111.1"/>
    <property type="molecule type" value="Genomic_DNA"/>
</dbReference>
<proteinExistence type="predicted"/>
<organism evidence="5 6">
    <name type="scientific">Pseudochelatococcus contaminans</name>
    <dbReference type="NCBI Taxonomy" id="1538103"/>
    <lineage>
        <taxon>Bacteria</taxon>
        <taxon>Pseudomonadati</taxon>
        <taxon>Pseudomonadota</taxon>
        <taxon>Alphaproteobacteria</taxon>
        <taxon>Hyphomicrobiales</taxon>
        <taxon>Chelatococcaceae</taxon>
        <taxon>Pseudochelatococcus</taxon>
    </lineage>
</organism>
<dbReference type="InterPro" id="IPR035418">
    <property type="entry name" value="AraC-bd_2"/>
</dbReference>
<evidence type="ECO:0000259" key="4">
    <source>
        <dbReference type="PROSITE" id="PS01124"/>
    </source>
</evidence>
<evidence type="ECO:0000313" key="6">
    <source>
        <dbReference type="Proteomes" id="UP000537592"/>
    </source>
</evidence>
<gene>
    <name evidence="5" type="ORF">FHS81_002207</name>
</gene>
<dbReference type="RefSeq" id="WP_183752879.1">
    <property type="nucleotide sequence ID" value="NZ_JACICC010000005.1"/>
</dbReference>
<dbReference type="GO" id="GO:0043565">
    <property type="term" value="F:sequence-specific DNA binding"/>
    <property type="evidence" value="ECO:0007669"/>
    <property type="project" value="InterPro"/>
</dbReference>
<dbReference type="Gene3D" id="1.10.10.60">
    <property type="entry name" value="Homeodomain-like"/>
    <property type="match status" value="1"/>
</dbReference>
<dbReference type="Pfam" id="PF12833">
    <property type="entry name" value="HTH_18"/>
    <property type="match status" value="1"/>
</dbReference>
<sequence length="343" mass="38316">MAGDIFISTDLVDVDRRADLWREATKPLFDAMPYPDDEVISTEGTLIARPIGSIGLAYSKFSRKIYVRDRRTVLQSGLDNYLVQIMTGGSLTGDFNGLDVSIRPGDIVIMDLTQTFRNQATAGSRLSFYIPRQPLEKAMNGKNLHGLILRREWPVTKLVTGYLRGLYSVGGQLSPMQADATHEAAVTLIVAALKEDALDDLAGNSVLKLALRQRILAFIDQNLNLPELSPEFIVSRFHVSRSHLYRTFADDGGIAKVLRDKRLDAAFVELTRKDAAALSITEISYRFGFSSSNQLLRAFRARFGMTPSQAREERVILRKSNEEGHLDLVTYYADLRAQIVEEG</sequence>
<name>A0A7W6EHF0_9HYPH</name>
<evidence type="ECO:0000256" key="3">
    <source>
        <dbReference type="ARBA" id="ARBA00023163"/>
    </source>
</evidence>
<reference evidence="5 6" key="1">
    <citation type="submission" date="2020-08" db="EMBL/GenBank/DDBJ databases">
        <title>Genomic Encyclopedia of Type Strains, Phase IV (KMG-IV): sequencing the most valuable type-strain genomes for metagenomic binning, comparative biology and taxonomic classification.</title>
        <authorList>
            <person name="Goeker M."/>
        </authorList>
    </citation>
    <scope>NUCLEOTIDE SEQUENCE [LARGE SCALE GENOMIC DNA]</scope>
    <source>
        <strain evidence="5 6">DSM 28760</strain>
    </source>
</reference>
<dbReference type="PROSITE" id="PS01124">
    <property type="entry name" value="HTH_ARAC_FAMILY_2"/>
    <property type="match status" value="1"/>
</dbReference>
<dbReference type="SMART" id="SM00342">
    <property type="entry name" value="HTH_ARAC"/>
    <property type="match status" value="1"/>
</dbReference>
<dbReference type="Pfam" id="PF14525">
    <property type="entry name" value="AraC_binding_2"/>
    <property type="match status" value="1"/>
</dbReference>
<keyword evidence="2 5" id="KW-0238">DNA-binding</keyword>
<dbReference type="PANTHER" id="PTHR46796">
    <property type="entry name" value="HTH-TYPE TRANSCRIPTIONAL ACTIVATOR RHAS-RELATED"/>
    <property type="match status" value="1"/>
</dbReference>
<evidence type="ECO:0000313" key="5">
    <source>
        <dbReference type="EMBL" id="MBB3810111.1"/>
    </source>
</evidence>
<dbReference type="Proteomes" id="UP000537592">
    <property type="component" value="Unassembled WGS sequence"/>
</dbReference>
<protein>
    <submittedName>
        <fullName evidence="5">AraC-like DNA-binding protein</fullName>
    </submittedName>
</protein>
<accession>A0A7W6EHF0</accession>
<evidence type="ECO:0000256" key="2">
    <source>
        <dbReference type="ARBA" id="ARBA00023125"/>
    </source>
</evidence>
<feature type="domain" description="HTH araC/xylS-type" evidence="4">
    <location>
        <begin position="213"/>
        <end position="313"/>
    </location>
</feature>
<dbReference type="SUPFAM" id="SSF46689">
    <property type="entry name" value="Homeodomain-like"/>
    <property type="match status" value="1"/>
</dbReference>
<keyword evidence="3" id="KW-0804">Transcription</keyword>
<comment type="caution">
    <text evidence="5">The sequence shown here is derived from an EMBL/GenBank/DDBJ whole genome shotgun (WGS) entry which is preliminary data.</text>
</comment>
<keyword evidence="1" id="KW-0805">Transcription regulation</keyword>
<dbReference type="GO" id="GO:0003700">
    <property type="term" value="F:DNA-binding transcription factor activity"/>
    <property type="evidence" value="ECO:0007669"/>
    <property type="project" value="InterPro"/>
</dbReference>